<proteinExistence type="predicted"/>
<dbReference type="OrthoDB" id="9778932at2"/>
<evidence type="ECO:0000256" key="1">
    <source>
        <dbReference type="SAM" id="SignalP"/>
    </source>
</evidence>
<keyword evidence="1" id="KW-0732">Signal</keyword>
<name>A0A3D9QZP8_9BACL</name>
<evidence type="ECO:0000313" key="3">
    <source>
        <dbReference type="Proteomes" id="UP000256304"/>
    </source>
</evidence>
<reference evidence="2 3" key="1">
    <citation type="submission" date="2018-08" db="EMBL/GenBank/DDBJ databases">
        <title>Genomic Encyclopedia of Type Strains, Phase III (KMG-III): the genomes of soil and plant-associated and newly described type strains.</title>
        <authorList>
            <person name="Whitman W."/>
        </authorList>
    </citation>
    <scope>NUCLEOTIDE SEQUENCE [LARGE SCALE GENOMIC DNA]</scope>
    <source>
        <strain evidence="2 3">CGMCC 1.10966</strain>
    </source>
</reference>
<accession>A0A3D9QZP8</accession>
<feature type="chain" id="PRO_5039392530" description="Carbohydrate binding protein with CBM6 domain" evidence="1">
    <location>
        <begin position="23"/>
        <end position="1457"/>
    </location>
</feature>
<dbReference type="SUPFAM" id="SSF49785">
    <property type="entry name" value="Galactose-binding domain-like"/>
    <property type="match status" value="3"/>
</dbReference>
<gene>
    <name evidence="2" type="ORF">A8990_14918</name>
</gene>
<evidence type="ECO:0008006" key="4">
    <source>
        <dbReference type="Google" id="ProtNLM"/>
    </source>
</evidence>
<dbReference type="InterPro" id="IPR008979">
    <property type="entry name" value="Galactose-bd-like_sf"/>
</dbReference>
<keyword evidence="3" id="KW-1185">Reference proteome</keyword>
<dbReference type="Proteomes" id="UP000256304">
    <property type="component" value="Unassembled WGS sequence"/>
</dbReference>
<dbReference type="EMBL" id="QTTN01000049">
    <property type="protein sequence ID" value="REE66650.1"/>
    <property type="molecule type" value="Genomic_DNA"/>
</dbReference>
<evidence type="ECO:0000313" key="2">
    <source>
        <dbReference type="EMBL" id="REE66650.1"/>
    </source>
</evidence>
<feature type="signal peptide" evidence="1">
    <location>
        <begin position="1"/>
        <end position="22"/>
    </location>
</feature>
<organism evidence="2 3">
    <name type="scientific">Paenibacillus taihuensis</name>
    <dbReference type="NCBI Taxonomy" id="1156355"/>
    <lineage>
        <taxon>Bacteria</taxon>
        <taxon>Bacillati</taxon>
        <taxon>Bacillota</taxon>
        <taxon>Bacilli</taxon>
        <taxon>Bacillales</taxon>
        <taxon>Paenibacillaceae</taxon>
        <taxon>Paenibacillus</taxon>
    </lineage>
</organism>
<dbReference type="Gene3D" id="2.60.120.260">
    <property type="entry name" value="Galactose-binding domain-like"/>
    <property type="match status" value="7"/>
</dbReference>
<dbReference type="RefSeq" id="WP_147306884.1">
    <property type="nucleotide sequence ID" value="NZ_QTTN01000049.1"/>
</dbReference>
<comment type="caution">
    <text evidence="2">The sequence shown here is derived from an EMBL/GenBank/DDBJ whole genome shotgun (WGS) entry which is preliminary data.</text>
</comment>
<protein>
    <recommendedName>
        <fullName evidence="4">Carbohydrate binding protein with CBM6 domain</fullName>
    </recommendedName>
</protein>
<sequence length="1457" mass="156376">MKKQLSILTLSLCIMLSPLASAIGTSNTVYADPIVSGTVTPYEAPFVDLYNNPDEAITGSTYIFNPNANFHERIAYDFKRMKELDHVNAVGFYDIVHMTDGDRNTLFDELEKNRQKAVIRIESYDASTFDWDFNDQAHHDAINVINQYNSDDSAHGYTALLHYLVANDRLKDVAYFAVNMPVDDGTVANHFKNDTYVDGRANPDWSASQVAYADDLISRLRDIVGSAKLYLSVFYGWDFAYNTPSYANIAHKADGYFLNNYSYPSNNPPDESASPSELINQPRLQQGMDRFMAQYPDDPKIIEYGFHTNEFNKGKPNNQTAGLVKTLAAKKRALKDTTAFYQSGSSNGKPFNVRGTLYFAQNLYKEEGSPLTVSDWSLDYPNVGEMEAEDPQTTMQFMNDSAADPVYLDDSTASGGRYVDLDSEGKAVKFFNASAGAILKVRYAASSSTTLSLYVNGTFRQKVDFPAAESWTDAHVHIEVPLLGSIELKRDSGDGEISLDAVSVLAHDEAEIGTQTDGVSYSDADASGGAGISLSPDQGSYLTYGAGEIAPGTQLLVRYTSEADTQLGLYVNGRRVRTLSLEATGAMTGSDAYVSARVPISIPDHAVLQLKRDSAGSGALNIDYIQTSGQYEAEFASGLYNGAHGQTNAAASSNGTAADLDIAGASAVFNGVQEGKQLKIRYSSTQDDSMTVYINGEALRANLPSTGSASQFEDVFINCPIPSDATVIIQRNDDNSAAGLQLDAISSLNWYEAESGAAAGGAALNSDPDASNSERAVLGGTADSVSFDNVAEGSQLQLRYAAESDAQLSLSVNGRLIAIVDLPSTGAATGSYLTTTVNADIPKNANVKFQFHQGSDPVSLDSFSIILNNEAETANLIQDTNLYADAAASGGMGADVQHDGDGISFANLKAGNKLLVRYAADGDGKLALYVNGVKKQDVVFPSIGTWRGGYNIRTIDADIPSGATVKLVYENGGRRVRIDNVNVTGISEAENFIDKSTDVQLQLDSDASSVAGMTGFGADGSYIAFLNKNGASSLSVRYKAAADSEFTVYARYRDNVDDASIYKTDLLGVLKLPATGHVFRTAVLNAYIRDGMQIILKKESQNSADASLIVDDIGFNDKLEAESAILSGGATANDEGPGSSASNQMQVIGTGSQGASVTFEHVKAANRLIIGYTGENTGTTSQFSLYMAKPGEDFVFSQKIMFDPTGSWSGPFAERALDVDIPYGASIKLQNDGNGDTPVHFDYIKLTGVYEAENGNFYGNARTWYSAVTDPNGPSGNYWAWAFADIGDGVEIPQVRGGNVVKVRYSEGENPGTNGQLGLFLNGNLIQDVVMPYTGSWGNYRIAQADVSVMDGSVLKLQNTKQADHTAPIDEIEVRDKEREAENANRYGAAQLTADAQAVYGYSVNALGTAGASVEFPGMNAGSRLAIRYASAMEGTLSLYVNNRRIKDDRLPGNVGQ</sequence>